<dbReference type="GO" id="GO:0016020">
    <property type="term" value="C:membrane"/>
    <property type="evidence" value="ECO:0007669"/>
    <property type="project" value="InterPro"/>
</dbReference>
<dbReference type="Pfam" id="PF02325">
    <property type="entry name" value="CCB3_YggT"/>
    <property type="match status" value="1"/>
</dbReference>
<protein>
    <recommendedName>
        <fullName evidence="4">YggT family protein</fullName>
    </recommendedName>
</protein>
<sequence>MNPILGLARMLDGILQLYLWVIFGEIIISWLPPTVDHPVLPKIKHILQGLTEPVFSFFRQTFHLDRYSIPVDLAPLAAILAIHVVRLFVGQASRGMSPISVLFGLVFSTLDFLLMIYFWIVAVAAFLAVMVCFFAYHPWAKISIPFLSKLTAPVFEFFRTLFKSDLHIRFSSYPNPLDAAPLLILLLIAVVRSLLLTLASSI</sequence>
<dbReference type="AlphaFoldDB" id="A0A2G6KK37"/>
<accession>A0A2G6KK37</accession>
<comment type="caution">
    <text evidence="2">The sequence shown here is derived from an EMBL/GenBank/DDBJ whole genome shotgun (WGS) entry which is preliminary data.</text>
</comment>
<feature type="transmembrane region" description="Helical" evidence="1">
    <location>
        <begin position="12"/>
        <end position="31"/>
    </location>
</feature>
<evidence type="ECO:0000313" key="3">
    <source>
        <dbReference type="Proteomes" id="UP000230821"/>
    </source>
</evidence>
<gene>
    <name evidence="2" type="ORF">CSA56_01800</name>
</gene>
<organism evidence="2 3">
    <name type="scientific">candidate division KSB3 bacterium</name>
    <dbReference type="NCBI Taxonomy" id="2044937"/>
    <lineage>
        <taxon>Bacteria</taxon>
        <taxon>candidate division KSB3</taxon>
    </lineage>
</organism>
<evidence type="ECO:0008006" key="4">
    <source>
        <dbReference type="Google" id="ProtNLM"/>
    </source>
</evidence>
<dbReference type="InterPro" id="IPR003425">
    <property type="entry name" value="CCB3/YggT"/>
</dbReference>
<name>A0A2G6KK37_9BACT</name>
<feature type="transmembrane region" description="Helical" evidence="1">
    <location>
        <begin position="110"/>
        <end position="136"/>
    </location>
</feature>
<evidence type="ECO:0000256" key="1">
    <source>
        <dbReference type="SAM" id="Phobius"/>
    </source>
</evidence>
<keyword evidence="1" id="KW-1133">Transmembrane helix</keyword>
<proteinExistence type="predicted"/>
<dbReference type="EMBL" id="PDSK01000027">
    <property type="protein sequence ID" value="PIE36026.1"/>
    <property type="molecule type" value="Genomic_DNA"/>
</dbReference>
<dbReference type="Proteomes" id="UP000230821">
    <property type="component" value="Unassembled WGS sequence"/>
</dbReference>
<reference evidence="2 3" key="1">
    <citation type="submission" date="2017-10" db="EMBL/GenBank/DDBJ databases">
        <title>Novel microbial diversity and functional potential in the marine mammal oral microbiome.</title>
        <authorList>
            <person name="Dudek N.K."/>
            <person name="Sun C.L."/>
            <person name="Burstein D."/>
            <person name="Kantor R.S."/>
            <person name="Aliaga Goltsman D.S."/>
            <person name="Bik E.M."/>
            <person name="Thomas B.C."/>
            <person name="Banfield J.F."/>
            <person name="Relman D.A."/>
        </authorList>
    </citation>
    <scope>NUCLEOTIDE SEQUENCE [LARGE SCALE GENOMIC DNA]</scope>
    <source>
        <strain evidence="2">DOLJORAL78_47_16</strain>
    </source>
</reference>
<keyword evidence="1" id="KW-0472">Membrane</keyword>
<feature type="transmembrane region" description="Helical" evidence="1">
    <location>
        <begin position="67"/>
        <end position="89"/>
    </location>
</feature>
<evidence type="ECO:0000313" key="2">
    <source>
        <dbReference type="EMBL" id="PIE36026.1"/>
    </source>
</evidence>
<keyword evidence="1" id="KW-0812">Transmembrane</keyword>
<feature type="transmembrane region" description="Helical" evidence="1">
    <location>
        <begin position="179"/>
        <end position="199"/>
    </location>
</feature>